<evidence type="ECO:0000259" key="2">
    <source>
        <dbReference type="PROSITE" id="PS50943"/>
    </source>
</evidence>
<dbReference type="SMART" id="SM00530">
    <property type="entry name" value="HTH_XRE"/>
    <property type="match status" value="1"/>
</dbReference>
<accession>A0ABV1FML6</accession>
<evidence type="ECO:0000313" key="3">
    <source>
        <dbReference type="EMBL" id="MEQ2485647.1"/>
    </source>
</evidence>
<feature type="domain" description="HTH cro/C1-type" evidence="2">
    <location>
        <begin position="5"/>
        <end position="60"/>
    </location>
</feature>
<dbReference type="Pfam" id="PF01381">
    <property type="entry name" value="HTH_3"/>
    <property type="match status" value="1"/>
</dbReference>
<gene>
    <name evidence="3" type="ORF">AAAT34_01105</name>
</gene>
<evidence type="ECO:0000313" key="4">
    <source>
        <dbReference type="Proteomes" id="UP001487296"/>
    </source>
</evidence>
<proteinExistence type="predicted"/>
<dbReference type="Gene3D" id="1.10.260.40">
    <property type="entry name" value="lambda repressor-like DNA-binding domains"/>
    <property type="match status" value="1"/>
</dbReference>
<keyword evidence="4" id="KW-1185">Reference proteome</keyword>
<reference evidence="3 4" key="1">
    <citation type="submission" date="2024-04" db="EMBL/GenBank/DDBJ databases">
        <title>Human intestinal bacterial collection.</title>
        <authorList>
            <person name="Pauvert C."/>
            <person name="Hitch T.C.A."/>
            <person name="Clavel T."/>
        </authorList>
    </citation>
    <scope>NUCLEOTIDE SEQUENCE [LARGE SCALE GENOMIC DNA]</scope>
    <source>
        <strain evidence="3 4">CLA-AA-H145</strain>
    </source>
</reference>
<dbReference type="PROSITE" id="PS50943">
    <property type="entry name" value="HTH_CROC1"/>
    <property type="match status" value="1"/>
</dbReference>
<dbReference type="CDD" id="cd00093">
    <property type="entry name" value="HTH_XRE"/>
    <property type="match status" value="1"/>
</dbReference>
<dbReference type="InterPro" id="IPR001387">
    <property type="entry name" value="Cro/C1-type_HTH"/>
</dbReference>
<comment type="caution">
    <text evidence="3">The sequence shown here is derived from an EMBL/GenBank/DDBJ whole genome shotgun (WGS) entry which is preliminary data.</text>
</comment>
<feature type="region of interest" description="Disordered" evidence="1">
    <location>
        <begin position="72"/>
        <end position="121"/>
    </location>
</feature>
<evidence type="ECO:0000256" key="1">
    <source>
        <dbReference type="SAM" id="MobiDB-lite"/>
    </source>
</evidence>
<dbReference type="SUPFAM" id="SSF47413">
    <property type="entry name" value="lambda repressor-like DNA-binding domains"/>
    <property type="match status" value="1"/>
</dbReference>
<dbReference type="EMBL" id="JBBNFP010000002">
    <property type="protein sequence ID" value="MEQ2485647.1"/>
    <property type="molecule type" value="Genomic_DNA"/>
</dbReference>
<sequence>MKDRIKKIMESNHMTQKIFSQFTGISEGSLSGVLNNKTRPTLQMVDAIHKHFPQVSLEWLLYGVGSMESGSATLDDDISEARPSGIPGDPSSSSPLLFDMSQQPAEPRYVGDPSGLPQNQVKYIDRPQRKITEIRIFYDDQTWETFTPKK</sequence>
<organism evidence="3 4">
    <name type="scientific">Hallella faecis</name>
    <dbReference type="NCBI Taxonomy" id="2841596"/>
    <lineage>
        <taxon>Bacteria</taxon>
        <taxon>Pseudomonadati</taxon>
        <taxon>Bacteroidota</taxon>
        <taxon>Bacteroidia</taxon>
        <taxon>Bacteroidales</taxon>
        <taxon>Prevotellaceae</taxon>
        <taxon>Hallella</taxon>
    </lineage>
</organism>
<dbReference type="Proteomes" id="UP001487296">
    <property type="component" value="Unassembled WGS sequence"/>
</dbReference>
<name>A0ABV1FML6_9BACT</name>
<feature type="compositionally biased region" description="Low complexity" evidence="1">
    <location>
        <begin position="83"/>
        <end position="95"/>
    </location>
</feature>
<protein>
    <submittedName>
        <fullName evidence="3">Helix-turn-helix transcriptional regulator</fullName>
    </submittedName>
</protein>
<dbReference type="InterPro" id="IPR010982">
    <property type="entry name" value="Lambda_DNA-bd_dom_sf"/>
</dbReference>
<dbReference type="RefSeq" id="WP_215758600.1">
    <property type="nucleotide sequence ID" value="NZ_JAHKBE010000001.1"/>
</dbReference>